<dbReference type="OMA" id="INWNNDA"/>
<gene>
    <name evidence="3" type="ORF">FDP41_007279</name>
</gene>
<keyword evidence="2" id="KW-0812">Transmembrane</keyword>
<comment type="caution">
    <text evidence="3">The sequence shown here is derived from an EMBL/GenBank/DDBJ whole genome shotgun (WGS) entry which is preliminary data.</text>
</comment>
<feature type="transmembrane region" description="Helical" evidence="2">
    <location>
        <begin position="48"/>
        <end position="73"/>
    </location>
</feature>
<proteinExistence type="predicted"/>
<dbReference type="RefSeq" id="XP_044558605.1">
    <property type="nucleotide sequence ID" value="XM_044711006.1"/>
</dbReference>
<dbReference type="EMBL" id="VFQX01000058">
    <property type="protein sequence ID" value="KAF0973892.1"/>
    <property type="molecule type" value="Genomic_DNA"/>
</dbReference>
<keyword evidence="2" id="KW-1133">Transmembrane helix</keyword>
<feature type="coiled-coil region" evidence="1">
    <location>
        <begin position="13"/>
        <end position="44"/>
    </location>
</feature>
<dbReference type="VEuPathDB" id="AmoebaDB:NF0088790"/>
<sequence length="170" mass="18564">MSETASATVENVQKNIKQNLDRIKEDAQKLVRNLKEKKTNLSSDDLRVLSLGLLAFWTLLALLVPGILRFLFASSLSITTSGSYDAVRVVDEFVRLSGAFSLALMVLNYLSLSWPIDAQNDISRVMTLFNALVFGVSLIGLMSGASFLYVLVAGVSGALSFFYAKAAKLF</sequence>
<evidence type="ECO:0000256" key="2">
    <source>
        <dbReference type="SAM" id="Phobius"/>
    </source>
</evidence>
<evidence type="ECO:0000256" key="1">
    <source>
        <dbReference type="SAM" id="Coils"/>
    </source>
</evidence>
<organism evidence="3 4">
    <name type="scientific">Naegleria fowleri</name>
    <name type="common">Brain eating amoeba</name>
    <dbReference type="NCBI Taxonomy" id="5763"/>
    <lineage>
        <taxon>Eukaryota</taxon>
        <taxon>Discoba</taxon>
        <taxon>Heterolobosea</taxon>
        <taxon>Tetramitia</taxon>
        <taxon>Eutetramitia</taxon>
        <taxon>Vahlkampfiidae</taxon>
        <taxon>Naegleria</taxon>
    </lineage>
</organism>
<reference evidence="3 4" key="1">
    <citation type="journal article" date="2019" name="Sci. Rep.">
        <title>Nanopore sequencing improves the draft genome of the human pathogenic amoeba Naegleria fowleri.</title>
        <authorList>
            <person name="Liechti N."/>
            <person name="Schurch N."/>
            <person name="Bruggmann R."/>
            <person name="Wittwer M."/>
        </authorList>
    </citation>
    <scope>NUCLEOTIDE SEQUENCE [LARGE SCALE GENOMIC DNA]</scope>
    <source>
        <strain evidence="3 4">ATCC 30894</strain>
    </source>
</reference>
<evidence type="ECO:0000313" key="4">
    <source>
        <dbReference type="Proteomes" id="UP000444721"/>
    </source>
</evidence>
<evidence type="ECO:0000313" key="3">
    <source>
        <dbReference type="EMBL" id="KAF0973892.1"/>
    </source>
</evidence>
<dbReference type="VEuPathDB" id="AmoebaDB:NfTy_009990"/>
<feature type="transmembrane region" description="Helical" evidence="2">
    <location>
        <begin position="93"/>
        <end position="110"/>
    </location>
</feature>
<name>A0A6A5BGH5_NAEFO</name>
<keyword evidence="1" id="KW-0175">Coiled coil</keyword>
<dbReference type="AlphaFoldDB" id="A0A6A5BGH5"/>
<protein>
    <submittedName>
        <fullName evidence="3">Uncharacterized protein</fullName>
    </submittedName>
</protein>
<accession>A0A6A5BGH5</accession>
<dbReference type="GeneID" id="68114497"/>
<dbReference type="OrthoDB" id="10255647at2759"/>
<dbReference type="Proteomes" id="UP000444721">
    <property type="component" value="Unassembled WGS sequence"/>
</dbReference>
<dbReference type="VEuPathDB" id="AmoebaDB:FDP41_007279"/>
<keyword evidence="2" id="KW-0472">Membrane</keyword>
<keyword evidence="4" id="KW-1185">Reference proteome</keyword>